<sequence length="160" mass="16720">MRARRRRGSRWGLRGIGVACGMGDLSGEAVGDSVLCVERREMAVGLLRSDSATTDSHNLSLESEPFVSAPALPSFITASPNESHASRGGKNPPRYQNAVSLLSPSSPLVALLLDSWGGALAAAPTTGAQVAETRELVLGIVDYTTVANPPRRPLVDDAIG</sequence>
<dbReference type="Proteomes" id="UP000729402">
    <property type="component" value="Unassembled WGS sequence"/>
</dbReference>
<proteinExistence type="predicted"/>
<evidence type="ECO:0000256" key="1">
    <source>
        <dbReference type="SAM" id="MobiDB-lite"/>
    </source>
</evidence>
<dbReference type="EMBL" id="JAAALK010000284">
    <property type="protein sequence ID" value="KAG8068073.1"/>
    <property type="molecule type" value="Genomic_DNA"/>
</dbReference>
<comment type="caution">
    <text evidence="2">The sequence shown here is derived from an EMBL/GenBank/DDBJ whole genome shotgun (WGS) entry which is preliminary data.</text>
</comment>
<evidence type="ECO:0000313" key="3">
    <source>
        <dbReference type="Proteomes" id="UP000729402"/>
    </source>
</evidence>
<dbReference type="AlphaFoldDB" id="A0A8J5W0M3"/>
<gene>
    <name evidence="2" type="ORF">GUJ93_ZPchr0005g15909</name>
</gene>
<protein>
    <submittedName>
        <fullName evidence="2">Uncharacterized protein</fullName>
    </submittedName>
</protein>
<reference evidence="2" key="1">
    <citation type="journal article" date="2021" name="bioRxiv">
        <title>Whole Genome Assembly and Annotation of Northern Wild Rice, Zizania palustris L., Supports a Whole Genome Duplication in the Zizania Genus.</title>
        <authorList>
            <person name="Haas M."/>
            <person name="Kono T."/>
            <person name="Macchietto M."/>
            <person name="Millas R."/>
            <person name="McGilp L."/>
            <person name="Shao M."/>
            <person name="Duquette J."/>
            <person name="Hirsch C.N."/>
            <person name="Kimball J."/>
        </authorList>
    </citation>
    <scope>NUCLEOTIDE SEQUENCE</scope>
    <source>
        <tissue evidence="2">Fresh leaf tissue</tissue>
    </source>
</reference>
<name>A0A8J5W0M3_ZIZPA</name>
<evidence type="ECO:0000313" key="2">
    <source>
        <dbReference type="EMBL" id="KAG8068073.1"/>
    </source>
</evidence>
<keyword evidence="3" id="KW-1185">Reference proteome</keyword>
<organism evidence="2 3">
    <name type="scientific">Zizania palustris</name>
    <name type="common">Northern wild rice</name>
    <dbReference type="NCBI Taxonomy" id="103762"/>
    <lineage>
        <taxon>Eukaryota</taxon>
        <taxon>Viridiplantae</taxon>
        <taxon>Streptophyta</taxon>
        <taxon>Embryophyta</taxon>
        <taxon>Tracheophyta</taxon>
        <taxon>Spermatophyta</taxon>
        <taxon>Magnoliopsida</taxon>
        <taxon>Liliopsida</taxon>
        <taxon>Poales</taxon>
        <taxon>Poaceae</taxon>
        <taxon>BOP clade</taxon>
        <taxon>Oryzoideae</taxon>
        <taxon>Oryzeae</taxon>
        <taxon>Zizaniinae</taxon>
        <taxon>Zizania</taxon>
    </lineage>
</organism>
<reference evidence="2" key="2">
    <citation type="submission" date="2021-02" db="EMBL/GenBank/DDBJ databases">
        <authorList>
            <person name="Kimball J.A."/>
            <person name="Haas M.W."/>
            <person name="Macchietto M."/>
            <person name="Kono T."/>
            <person name="Duquette J."/>
            <person name="Shao M."/>
        </authorList>
    </citation>
    <scope>NUCLEOTIDE SEQUENCE</scope>
    <source>
        <tissue evidence="2">Fresh leaf tissue</tissue>
    </source>
</reference>
<feature type="region of interest" description="Disordered" evidence="1">
    <location>
        <begin position="77"/>
        <end position="96"/>
    </location>
</feature>
<accession>A0A8J5W0M3</accession>